<dbReference type="AlphaFoldDB" id="A0AA39F6V8"/>
<evidence type="ECO:0000256" key="7">
    <source>
        <dbReference type="ARBA" id="ARBA00023128"/>
    </source>
</evidence>
<sequence length="107" mass="12372">MNRILKSLASKETRDYFMSTHFWGPIANWGIPIAAIADINRDPMFISGKMTIALCLYSAMFMRFSLKVQPRNLLLFACHFTNEGAQLTQGYRFINYHYLGGKKNEEQ</sequence>
<evidence type="ECO:0000313" key="11">
    <source>
        <dbReference type="Proteomes" id="UP001168990"/>
    </source>
</evidence>
<keyword evidence="5 9" id="KW-0999">Mitochondrion inner membrane</keyword>
<comment type="similarity">
    <text evidence="2 9">Belongs to the mitochondrial pyruvate carrier (MPC) (TC 2.A.105) family.</text>
</comment>
<evidence type="ECO:0000256" key="1">
    <source>
        <dbReference type="ARBA" id="ARBA00004448"/>
    </source>
</evidence>
<keyword evidence="4 9" id="KW-0812">Transmembrane</keyword>
<dbReference type="GO" id="GO:0005743">
    <property type="term" value="C:mitochondrial inner membrane"/>
    <property type="evidence" value="ECO:0007669"/>
    <property type="project" value="UniProtKB-SubCell"/>
</dbReference>
<accession>A0AA39F6V8</accession>
<dbReference type="EMBL" id="JAQQBS010001422">
    <property type="protein sequence ID" value="KAK0164055.1"/>
    <property type="molecule type" value="Genomic_DNA"/>
</dbReference>
<evidence type="ECO:0000256" key="3">
    <source>
        <dbReference type="ARBA" id="ARBA00022448"/>
    </source>
</evidence>
<evidence type="ECO:0000256" key="2">
    <source>
        <dbReference type="ARBA" id="ARBA00006416"/>
    </source>
</evidence>
<evidence type="ECO:0000256" key="5">
    <source>
        <dbReference type="ARBA" id="ARBA00022792"/>
    </source>
</evidence>
<reference evidence="10" key="2">
    <citation type="submission" date="2023-03" db="EMBL/GenBank/DDBJ databases">
        <authorList>
            <person name="Inwood S.N."/>
            <person name="Skelly J.G."/>
            <person name="Guhlin J."/>
            <person name="Harrop T.W.R."/>
            <person name="Goldson S.G."/>
            <person name="Dearden P.K."/>
        </authorList>
    </citation>
    <scope>NUCLEOTIDE SEQUENCE</scope>
    <source>
        <strain evidence="10">Irish</strain>
        <tissue evidence="10">Whole body</tissue>
    </source>
</reference>
<organism evidence="10 11">
    <name type="scientific">Microctonus aethiopoides</name>
    <dbReference type="NCBI Taxonomy" id="144406"/>
    <lineage>
        <taxon>Eukaryota</taxon>
        <taxon>Metazoa</taxon>
        <taxon>Ecdysozoa</taxon>
        <taxon>Arthropoda</taxon>
        <taxon>Hexapoda</taxon>
        <taxon>Insecta</taxon>
        <taxon>Pterygota</taxon>
        <taxon>Neoptera</taxon>
        <taxon>Endopterygota</taxon>
        <taxon>Hymenoptera</taxon>
        <taxon>Apocrita</taxon>
        <taxon>Ichneumonoidea</taxon>
        <taxon>Braconidae</taxon>
        <taxon>Euphorinae</taxon>
        <taxon>Microctonus</taxon>
    </lineage>
</organism>
<dbReference type="PANTHER" id="PTHR14154">
    <property type="entry name" value="UPF0041 BRAIN PROTEIN 44-RELATED"/>
    <property type="match status" value="1"/>
</dbReference>
<feature type="transmembrane region" description="Helical" evidence="9">
    <location>
        <begin position="45"/>
        <end position="66"/>
    </location>
</feature>
<dbReference type="Pfam" id="PF03650">
    <property type="entry name" value="MPC"/>
    <property type="match status" value="1"/>
</dbReference>
<gene>
    <name evidence="10" type="ORF">PV328_002723</name>
</gene>
<dbReference type="GO" id="GO:0006850">
    <property type="term" value="P:pyruvate import into mitochondria"/>
    <property type="evidence" value="ECO:0007669"/>
    <property type="project" value="InterPro"/>
</dbReference>
<dbReference type="InterPro" id="IPR005336">
    <property type="entry name" value="MPC"/>
</dbReference>
<protein>
    <recommendedName>
        <fullName evidence="9">Mitochondrial pyruvate carrier</fullName>
    </recommendedName>
</protein>
<name>A0AA39F6V8_9HYME</name>
<reference evidence="10" key="1">
    <citation type="journal article" date="2023" name="bioRxiv">
        <title>Scaffold-level genome assemblies of two parasitoid biocontrol wasps reveal the parthenogenesis mechanism and an associated novel virus.</title>
        <authorList>
            <person name="Inwood S."/>
            <person name="Skelly J."/>
            <person name="Guhlin J."/>
            <person name="Harrop T."/>
            <person name="Goldson S."/>
            <person name="Dearden P."/>
        </authorList>
    </citation>
    <scope>NUCLEOTIDE SEQUENCE</scope>
    <source>
        <strain evidence="10">Irish</strain>
        <tissue evidence="10">Whole body</tissue>
    </source>
</reference>
<proteinExistence type="inferred from homology"/>
<comment type="subcellular location">
    <subcellularLocation>
        <location evidence="1 9">Mitochondrion inner membrane</location>
        <topology evidence="1 9">Multi-pass membrane protein</topology>
    </subcellularLocation>
</comment>
<comment type="caution">
    <text evidence="10">The sequence shown here is derived from an EMBL/GenBank/DDBJ whole genome shotgun (WGS) entry which is preliminary data.</text>
</comment>
<dbReference type="Proteomes" id="UP001168990">
    <property type="component" value="Unassembled WGS sequence"/>
</dbReference>
<keyword evidence="7 9" id="KW-0496">Mitochondrion</keyword>
<evidence type="ECO:0000313" key="10">
    <source>
        <dbReference type="EMBL" id="KAK0164055.1"/>
    </source>
</evidence>
<keyword evidence="6 9" id="KW-1133">Transmembrane helix</keyword>
<keyword evidence="11" id="KW-1185">Reference proteome</keyword>
<evidence type="ECO:0000256" key="8">
    <source>
        <dbReference type="ARBA" id="ARBA00023136"/>
    </source>
</evidence>
<evidence type="ECO:0000256" key="6">
    <source>
        <dbReference type="ARBA" id="ARBA00022989"/>
    </source>
</evidence>
<evidence type="ECO:0000256" key="4">
    <source>
        <dbReference type="ARBA" id="ARBA00022692"/>
    </source>
</evidence>
<feature type="transmembrane region" description="Helical" evidence="9">
    <location>
        <begin position="21"/>
        <end position="39"/>
    </location>
</feature>
<keyword evidence="8 9" id="KW-0472">Membrane</keyword>
<keyword evidence="3 9" id="KW-0813">Transport</keyword>
<evidence type="ECO:0000256" key="9">
    <source>
        <dbReference type="RuleBase" id="RU363100"/>
    </source>
</evidence>
<comment type="function">
    <text evidence="9">Mediates the uptake of pyruvate into mitochondria.</text>
</comment>